<dbReference type="EMBL" id="JACKWZ010000103">
    <property type="protein sequence ID" value="KAF9415746.1"/>
    <property type="molecule type" value="Genomic_DNA"/>
</dbReference>
<dbReference type="AlphaFoldDB" id="A0A835GHF8"/>
<organism evidence="1 2">
    <name type="scientific">Spodoptera exigua</name>
    <name type="common">Beet armyworm</name>
    <name type="synonym">Noctua fulgens</name>
    <dbReference type="NCBI Taxonomy" id="7107"/>
    <lineage>
        <taxon>Eukaryota</taxon>
        <taxon>Metazoa</taxon>
        <taxon>Ecdysozoa</taxon>
        <taxon>Arthropoda</taxon>
        <taxon>Hexapoda</taxon>
        <taxon>Insecta</taxon>
        <taxon>Pterygota</taxon>
        <taxon>Neoptera</taxon>
        <taxon>Endopterygota</taxon>
        <taxon>Lepidoptera</taxon>
        <taxon>Glossata</taxon>
        <taxon>Ditrysia</taxon>
        <taxon>Noctuoidea</taxon>
        <taxon>Noctuidae</taxon>
        <taxon>Amphipyrinae</taxon>
        <taxon>Spodoptera</taxon>
    </lineage>
</organism>
<gene>
    <name evidence="1" type="ORF">HW555_006716</name>
</gene>
<accession>A0A835GHF8</accession>
<comment type="caution">
    <text evidence="1">The sequence shown here is derived from an EMBL/GenBank/DDBJ whole genome shotgun (WGS) entry which is preliminary data.</text>
</comment>
<name>A0A835GHF8_SPOEX</name>
<keyword evidence="2" id="KW-1185">Reference proteome</keyword>
<reference evidence="1" key="1">
    <citation type="submission" date="2020-08" db="EMBL/GenBank/DDBJ databases">
        <title>Spodoptera exigua strain:BAW_Kor-Di-RS1 Genome sequencing and assembly.</title>
        <authorList>
            <person name="Kim J."/>
            <person name="Nam H.Y."/>
            <person name="Kwon M."/>
            <person name="Choi J.H."/>
            <person name="Cho S.R."/>
            <person name="Kim G.-H."/>
        </authorList>
    </citation>
    <scope>NUCLEOTIDE SEQUENCE</scope>
    <source>
        <strain evidence="1">BAW_Kor-Di-RS1</strain>
        <tissue evidence="1">Whole-body</tissue>
    </source>
</reference>
<dbReference type="Proteomes" id="UP000648187">
    <property type="component" value="Unassembled WGS sequence"/>
</dbReference>
<evidence type="ECO:0000313" key="2">
    <source>
        <dbReference type="Proteomes" id="UP000648187"/>
    </source>
</evidence>
<proteinExistence type="predicted"/>
<sequence length="80" mass="9085">MNFAPEQKNQCQVKEINVRLASVSMSGVQTTMLGATHSSMQLRVLIVLVVKDYPMRLKFQVYYAVDGVRLLKTQVEVIQL</sequence>
<protein>
    <submittedName>
        <fullName evidence="1">Uncharacterized protein</fullName>
    </submittedName>
</protein>
<evidence type="ECO:0000313" key="1">
    <source>
        <dbReference type="EMBL" id="KAF9415746.1"/>
    </source>
</evidence>